<feature type="transmembrane region" description="Helical" evidence="6">
    <location>
        <begin position="150"/>
        <end position="177"/>
    </location>
</feature>
<evidence type="ECO:0000256" key="4">
    <source>
        <dbReference type="ARBA" id="ARBA00022989"/>
    </source>
</evidence>
<organism evidence="9 10">
    <name type="scientific">Nocardioides massiliensis</name>
    <dbReference type="NCBI Taxonomy" id="1325935"/>
    <lineage>
        <taxon>Bacteria</taxon>
        <taxon>Bacillati</taxon>
        <taxon>Actinomycetota</taxon>
        <taxon>Actinomycetes</taxon>
        <taxon>Propionibacteriales</taxon>
        <taxon>Nocardioidaceae</taxon>
        <taxon>Nocardioides</taxon>
    </lineage>
</organism>
<keyword evidence="2 6" id="KW-0813">Transport</keyword>
<evidence type="ECO:0000313" key="9">
    <source>
        <dbReference type="EMBL" id="MDP9820870.1"/>
    </source>
</evidence>
<name>A0ABT9NKC5_9ACTN</name>
<evidence type="ECO:0000256" key="1">
    <source>
        <dbReference type="ARBA" id="ARBA00004141"/>
    </source>
</evidence>
<reference evidence="9 10" key="1">
    <citation type="submission" date="2023-07" db="EMBL/GenBank/DDBJ databases">
        <title>Sequencing the genomes of 1000 actinobacteria strains.</title>
        <authorList>
            <person name="Klenk H.-P."/>
        </authorList>
    </citation>
    <scope>NUCLEOTIDE SEQUENCE [LARGE SCALE GENOMIC DNA]</scope>
    <source>
        <strain evidence="9 10">GD13</strain>
    </source>
</reference>
<accession>A0ABT9NKC5</accession>
<gene>
    <name evidence="9" type="ORF">J2S59_000679</name>
</gene>
<dbReference type="Pfam" id="PF00528">
    <property type="entry name" value="BPD_transp_1"/>
    <property type="match status" value="1"/>
</dbReference>
<dbReference type="Gene3D" id="1.10.3720.10">
    <property type="entry name" value="MetI-like"/>
    <property type="match status" value="1"/>
</dbReference>
<dbReference type="PANTHER" id="PTHR30177">
    <property type="entry name" value="GLYCINE BETAINE/L-PROLINE TRANSPORT SYSTEM PERMEASE PROTEIN PROW"/>
    <property type="match status" value="1"/>
</dbReference>
<sequence length="248" mass="25636">MRLLADAWAYLADAAHWTGTGGMLELLVQQLLLTVTALALALAIGLPIALWLGHLGRGGFLAINISNVGRAVPTFAVLVLLSVGPIGSAQLGPYGRAGLATLIALTLFALPPIITNAYVAVREVPPEIREAARGMGMRGGQVFRRVEGPLALPLVVAGIRLALVQVWATATIAALVAGPGLGRVITDGFYRSNYAKGLAGALVVAAVALVLELCAAALQRYADPLSRGSRRAVRSRPGGADRPANVST</sequence>
<comment type="subcellular location">
    <subcellularLocation>
        <location evidence="6">Cell membrane</location>
        <topology evidence="6">Multi-pass membrane protein</topology>
    </subcellularLocation>
    <subcellularLocation>
        <location evidence="1">Membrane</location>
        <topology evidence="1">Multi-pass membrane protein</topology>
    </subcellularLocation>
</comment>
<dbReference type="Proteomes" id="UP001240447">
    <property type="component" value="Unassembled WGS sequence"/>
</dbReference>
<feature type="domain" description="ABC transmembrane type-1" evidence="8">
    <location>
        <begin position="27"/>
        <end position="215"/>
    </location>
</feature>
<evidence type="ECO:0000256" key="6">
    <source>
        <dbReference type="RuleBase" id="RU363032"/>
    </source>
</evidence>
<feature type="transmembrane region" description="Helical" evidence="6">
    <location>
        <begin position="31"/>
        <end position="52"/>
    </location>
</feature>
<feature type="transmembrane region" description="Helical" evidence="6">
    <location>
        <begin position="72"/>
        <end position="91"/>
    </location>
</feature>
<dbReference type="PROSITE" id="PS50928">
    <property type="entry name" value="ABC_TM1"/>
    <property type="match status" value="1"/>
</dbReference>
<evidence type="ECO:0000256" key="2">
    <source>
        <dbReference type="ARBA" id="ARBA00022448"/>
    </source>
</evidence>
<dbReference type="PANTHER" id="PTHR30177:SF33">
    <property type="entry name" value="POSSIBLE OSMOPROTECTANT (GLYCINE BETAINE_CARNITINE_CHOLINE_L-PROLINE) TRANSPORT INTEGRAL MEMBRANE PROTEIN ABC TRANSPORTER PROZ"/>
    <property type="match status" value="1"/>
</dbReference>
<proteinExistence type="inferred from homology"/>
<evidence type="ECO:0000256" key="7">
    <source>
        <dbReference type="SAM" id="MobiDB-lite"/>
    </source>
</evidence>
<evidence type="ECO:0000313" key="10">
    <source>
        <dbReference type="Proteomes" id="UP001240447"/>
    </source>
</evidence>
<dbReference type="CDD" id="cd06261">
    <property type="entry name" value="TM_PBP2"/>
    <property type="match status" value="1"/>
</dbReference>
<dbReference type="SUPFAM" id="SSF161098">
    <property type="entry name" value="MetI-like"/>
    <property type="match status" value="1"/>
</dbReference>
<dbReference type="EMBL" id="JAUSQM010000001">
    <property type="protein sequence ID" value="MDP9820870.1"/>
    <property type="molecule type" value="Genomic_DNA"/>
</dbReference>
<feature type="region of interest" description="Disordered" evidence="7">
    <location>
        <begin position="229"/>
        <end position="248"/>
    </location>
</feature>
<keyword evidence="10" id="KW-1185">Reference proteome</keyword>
<dbReference type="InterPro" id="IPR000515">
    <property type="entry name" value="MetI-like"/>
</dbReference>
<comment type="caution">
    <text evidence="9">The sequence shown here is derived from an EMBL/GenBank/DDBJ whole genome shotgun (WGS) entry which is preliminary data.</text>
</comment>
<feature type="transmembrane region" description="Helical" evidence="6">
    <location>
        <begin position="97"/>
        <end position="119"/>
    </location>
</feature>
<evidence type="ECO:0000256" key="3">
    <source>
        <dbReference type="ARBA" id="ARBA00022692"/>
    </source>
</evidence>
<keyword evidence="4 6" id="KW-1133">Transmembrane helix</keyword>
<comment type="similarity">
    <text evidence="6">Belongs to the binding-protein-dependent transport system permease family.</text>
</comment>
<evidence type="ECO:0000259" key="8">
    <source>
        <dbReference type="PROSITE" id="PS50928"/>
    </source>
</evidence>
<keyword evidence="5 6" id="KW-0472">Membrane</keyword>
<dbReference type="RefSeq" id="WP_068116719.1">
    <property type="nucleotide sequence ID" value="NZ_CCXJ01000041.1"/>
</dbReference>
<evidence type="ECO:0000256" key="5">
    <source>
        <dbReference type="ARBA" id="ARBA00023136"/>
    </source>
</evidence>
<keyword evidence="3 6" id="KW-0812">Transmembrane</keyword>
<dbReference type="InterPro" id="IPR051204">
    <property type="entry name" value="ABC_transp_perm/SBD"/>
</dbReference>
<feature type="transmembrane region" description="Helical" evidence="6">
    <location>
        <begin position="197"/>
        <end position="218"/>
    </location>
</feature>
<protein>
    <submittedName>
        <fullName evidence="9">Osmoprotectant transport system permease protein</fullName>
    </submittedName>
</protein>
<dbReference type="InterPro" id="IPR035906">
    <property type="entry name" value="MetI-like_sf"/>
</dbReference>